<evidence type="ECO:0000256" key="3">
    <source>
        <dbReference type="ARBA" id="ARBA00023082"/>
    </source>
</evidence>
<dbReference type="InterPro" id="IPR013324">
    <property type="entry name" value="RNA_pol_sigma_r3/r4-like"/>
</dbReference>
<dbReference type="InterPro" id="IPR036388">
    <property type="entry name" value="WH-like_DNA-bd_sf"/>
</dbReference>
<evidence type="ECO:0000256" key="2">
    <source>
        <dbReference type="ARBA" id="ARBA00023015"/>
    </source>
</evidence>
<gene>
    <name evidence="9" type="primary">sigE_27</name>
    <name evidence="9" type="ORF">ETAA1_62170</name>
</gene>
<proteinExistence type="inferred from homology"/>
<feature type="domain" description="RNA polymerase sigma-70 region 2" evidence="7">
    <location>
        <begin position="26"/>
        <end position="90"/>
    </location>
</feature>
<dbReference type="GO" id="GO:0006352">
    <property type="term" value="P:DNA-templated transcription initiation"/>
    <property type="evidence" value="ECO:0007669"/>
    <property type="project" value="InterPro"/>
</dbReference>
<feature type="region of interest" description="Disordered" evidence="6">
    <location>
        <begin position="1"/>
        <end position="24"/>
    </location>
</feature>
<keyword evidence="3" id="KW-0731">Sigma factor</keyword>
<evidence type="ECO:0000256" key="1">
    <source>
        <dbReference type="ARBA" id="ARBA00010641"/>
    </source>
</evidence>
<protein>
    <submittedName>
        <fullName evidence="9">ECF RNA polymerase sigma factor SigE</fullName>
    </submittedName>
</protein>
<keyword evidence="4" id="KW-0238">DNA-binding</keyword>
<keyword evidence="2" id="KW-0805">Transcription regulation</keyword>
<dbReference type="InterPro" id="IPR013325">
    <property type="entry name" value="RNA_pol_sigma_r2"/>
</dbReference>
<evidence type="ECO:0000313" key="10">
    <source>
        <dbReference type="Proteomes" id="UP000319576"/>
    </source>
</evidence>
<evidence type="ECO:0000256" key="5">
    <source>
        <dbReference type="ARBA" id="ARBA00023163"/>
    </source>
</evidence>
<dbReference type="EMBL" id="CP036273">
    <property type="protein sequence ID" value="QDU24203.1"/>
    <property type="molecule type" value="Genomic_DNA"/>
</dbReference>
<dbReference type="InterPro" id="IPR039425">
    <property type="entry name" value="RNA_pol_sigma-70-like"/>
</dbReference>
<dbReference type="Pfam" id="PF04542">
    <property type="entry name" value="Sigma70_r2"/>
    <property type="match status" value="1"/>
</dbReference>
<dbReference type="InterPro" id="IPR007627">
    <property type="entry name" value="RNA_pol_sigma70_r2"/>
</dbReference>
<dbReference type="PANTHER" id="PTHR43133">
    <property type="entry name" value="RNA POLYMERASE ECF-TYPE SIGMA FACTO"/>
    <property type="match status" value="1"/>
</dbReference>
<dbReference type="PANTHER" id="PTHR43133:SF8">
    <property type="entry name" value="RNA POLYMERASE SIGMA FACTOR HI_1459-RELATED"/>
    <property type="match status" value="1"/>
</dbReference>
<name>A0A517Y314_9BACT</name>
<evidence type="ECO:0000256" key="4">
    <source>
        <dbReference type="ARBA" id="ARBA00023125"/>
    </source>
</evidence>
<evidence type="ECO:0000259" key="8">
    <source>
        <dbReference type="Pfam" id="PF08281"/>
    </source>
</evidence>
<dbReference type="SUPFAM" id="SSF88946">
    <property type="entry name" value="Sigma2 domain of RNA polymerase sigma factors"/>
    <property type="match status" value="1"/>
</dbReference>
<dbReference type="GO" id="GO:0016987">
    <property type="term" value="F:sigma factor activity"/>
    <property type="evidence" value="ECO:0007669"/>
    <property type="project" value="UniProtKB-KW"/>
</dbReference>
<dbReference type="Gene3D" id="1.10.1740.10">
    <property type="match status" value="1"/>
</dbReference>
<dbReference type="OrthoDB" id="9780326at2"/>
<dbReference type="Proteomes" id="UP000319576">
    <property type="component" value="Chromosome"/>
</dbReference>
<comment type="similarity">
    <text evidence="1">Belongs to the sigma-70 factor family. ECF subfamily.</text>
</comment>
<dbReference type="Pfam" id="PF08281">
    <property type="entry name" value="Sigma70_r4_2"/>
    <property type="match status" value="1"/>
</dbReference>
<dbReference type="Gene3D" id="1.10.10.10">
    <property type="entry name" value="Winged helix-like DNA-binding domain superfamily/Winged helix DNA-binding domain"/>
    <property type="match status" value="1"/>
</dbReference>
<dbReference type="InterPro" id="IPR013249">
    <property type="entry name" value="RNA_pol_sigma70_r4_t2"/>
</dbReference>
<keyword evidence="10" id="KW-1185">Reference proteome</keyword>
<accession>A0A517Y314</accession>
<evidence type="ECO:0000313" key="9">
    <source>
        <dbReference type="EMBL" id="QDU24203.1"/>
    </source>
</evidence>
<evidence type="ECO:0000256" key="6">
    <source>
        <dbReference type="SAM" id="MobiDB-lite"/>
    </source>
</evidence>
<dbReference type="AlphaFoldDB" id="A0A517Y314"/>
<evidence type="ECO:0000259" key="7">
    <source>
        <dbReference type="Pfam" id="PF04542"/>
    </source>
</evidence>
<organism evidence="9 10">
    <name type="scientific">Urbifossiella limnaea</name>
    <dbReference type="NCBI Taxonomy" id="2528023"/>
    <lineage>
        <taxon>Bacteria</taxon>
        <taxon>Pseudomonadati</taxon>
        <taxon>Planctomycetota</taxon>
        <taxon>Planctomycetia</taxon>
        <taxon>Gemmatales</taxon>
        <taxon>Gemmataceae</taxon>
        <taxon>Urbifossiella</taxon>
    </lineage>
</organism>
<dbReference type="SUPFAM" id="SSF88659">
    <property type="entry name" value="Sigma3 and sigma4 domains of RNA polymerase sigma factors"/>
    <property type="match status" value="1"/>
</dbReference>
<dbReference type="RefSeq" id="WP_145244381.1">
    <property type="nucleotide sequence ID" value="NZ_CP036273.1"/>
</dbReference>
<keyword evidence="5" id="KW-0804">Transcription</keyword>
<dbReference type="GO" id="GO:0003677">
    <property type="term" value="F:DNA binding"/>
    <property type="evidence" value="ECO:0007669"/>
    <property type="project" value="UniProtKB-KW"/>
</dbReference>
<feature type="domain" description="RNA polymerase sigma factor 70 region 4 type 2" evidence="8">
    <location>
        <begin position="111"/>
        <end position="162"/>
    </location>
</feature>
<feature type="region of interest" description="Disordered" evidence="6">
    <location>
        <begin position="88"/>
        <end position="109"/>
    </location>
</feature>
<dbReference type="KEGG" id="uli:ETAA1_62170"/>
<sequence length="170" mass="18216">MPWSELDDPPSLPPDPAGSRSAEKAYRVHAARVYTVALRLLGDPAGAEAVTHEILPQIVRRPALAPDESPHRSWLYRVTVNAVLARRRARAGAPAPRPEPGATAGPNPGIQFEAAIRGLPEVCRDPFVLADVEGLPVAEVASLIGVSAAEVRDRLHQARLRLRAALRSAS</sequence>
<reference evidence="9 10" key="1">
    <citation type="submission" date="2019-02" db="EMBL/GenBank/DDBJ databases">
        <title>Deep-cultivation of Planctomycetes and their phenomic and genomic characterization uncovers novel biology.</title>
        <authorList>
            <person name="Wiegand S."/>
            <person name="Jogler M."/>
            <person name="Boedeker C."/>
            <person name="Pinto D."/>
            <person name="Vollmers J."/>
            <person name="Rivas-Marin E."/>
            <person name="Kohn T."/>
            <person name="Peeters S.H."/>
            <person name="Heuer A."/>
            <person name="Rast P."/>
            <person name="Oberbeckmann S."/>
            <person name="Bunk B."/>
            <person name="Jeske O."/>
            <person name="Meyerdierks A."/>
            <person name="Storesund J.E."/>
            <person name="Kallscheuer N."/>
            <person name="Luecker S."/>
            <person name="Lage O.M."/>
            <person name="Pohl T."/>
            <person name="Merkel B.J."/>
            <person name="Hornburger P."/>
            <person name="Mueller R.-W."/>
            <person name="Bruemmer F."/>
            <person name="Labrenz M."/>
            <person name="Spormann A.M."/>
            <person name="Op den Camp H."/>
            <person name="Overmann J."/>
            <person name="Amann R."/>
            <person name="Jetten M.S.M."/>
            <person name="Mascher T."/>
            <person name="Medema M.H."/>
            <person name="Devos D.P."/>
            <person name="Kaster A.-K."/>
            <person name="Ovreas L."/>
            <person name="Rohde M."/>
            <person name="Galperin M.Y."/>
            <person name="Jogler C."/>
        </authorList>
    </citation>
    <scope>NUCLEOTIDE SEQUENCE [LARGE SCALE GENOMIC DNA]</scope>
    <source>
        <strain evidence="9 10">ETA_A1</strain>
    </source>
</reference>